<dbReference type="Pfam" id="PF03840">
    <property type="entry name" value="SecG"/>
    <property type="match status" value="1"/>
</dbReference>
<feature type="region of interest" description="Disordered" evidence="10">
    <location>
        <begin position="78"/>
        <end position="149"/>
    </location>
</feature>
<keyword evidence="6" id="KW-0653">Protein transport</keyword>
<evidence type="ECO:0000256" key="5">
    <source>
        <dbReference type="ARBA" id="ARBA00022692"/>
    </source>
</evidence>
<protein>
    <submittedName>
        <fullName evidence="12">Preprotein translocase subunit SecG (TC 3.A.5.1.1)</fullName>
    </submittedName>
</protein>
<dbReference type="GO" id="GO:0015450">
    <property type="term" value="F:protein-transporting ATPase activity"/>
    <property type="evidence" value="ECO:0007669"/>
    <property type="project" value="InterPro"/>
</dbReference>
<keyword evidence="9 11" id="KW-0472">Membrane</keyword>
<dbReference type="EMBL" id="LR026963">
    <property type="protein sequence ID" value="VBB68649.1"/>
    <property type="molecule type" value="Genomic_DNA"/>
</dbReference>
<dbReference type="GO" id="GO:0043952">
    <property type="term" value="P:protein transport by the Sec complex"/>
    <property type="evidence" value="ECO:0007669"/>
    <property type="project" value="TreeGrafter"/>
</dbReference>
<proteinExistence type="inferred from homology"/>
<feature type="transmembrane region" description="Helical" evidence="11">
    <location>
        <begin position="51"/>
        <end position="73"/>
    </location>
</feature>
<evidence type="ECO:0000256" key="8">
    <source>
        <dbReference type="ARBA" id="ARBA00023010"/>
    </source>
</evidence>
<dbReference type="InterPro" id="IPR004692">
    <property type="entry name" value="SecG"/>
</dbReference>
<keyword evidence="8" id="KW-0811">Translocation</keyword>
<organism evidence="12">
    <name type="scientific">invertebrate metagenome</name>
    <dbReference type="NCBI Taxonomy" id="1711999"/>
    <lineage>
        <taxon>unclassified sequences</taxon>
        <taxon>metagenomes</taxon>
        <taxon>organismal metagenomes</taxon>
    </lineage>
</organism>
<sequence>MVRILLVVHLLLALAMVGAILLQRSEGSTLGIGGGGTGFMTGRQAGNLLTRITALLATIFMITSLTLAVLGGYDPHAPRRSILDQADNQEGKSATAVVPAPTPMSATVPPSTLSVLPPPPSAPATANRPDTTRTQATGREQRTQEREDR</sequence>
<evidence type="ECO:0000256" key="7">
    <source>
        <dbReference type="ARBA" id="ARBA00022989"/>
    </source>
</evidence>
<evidence type="ECO:0000256" key="3">
    <source>
        <dbReference type="ARBA" id="ARBA00022448"/>
    </source>
</evidence>
<keyword evidence="5 11" id="KW-0812">Transmembrane</keyword>
<keyword evidence="3" id="KW-0813">Transport</keyword>
<evidence type="ECO:0000256" key="10">
    <source>
        <dbReference type="SAM" id="MobiDB-lite"/>
    </source>
</evidence>
<dbReference type="GO" id="GO:0005886">
    <property type="term" value="C:plasma membrane"/>
    <property type="evidence" value="ECO:0007669"/>
    <property type="project" value="UniProtKB-SubCell"/>
</dbReference>
<evidence type="ECO:0000256" key="2">
    <source>
        <dbReference type="ARBA" id="ARBA00008445"/>
    </source>
</evidence>
<evidence type="ECO:0000256" key="11">
    <source>
        <dbReference type="SAM" id="Phobius"/>
    </source>
</evidence>
<evidence type="ECO:0000256" key="4">
    <source>
        <dbReference type="ARBA" id="ARBA00022475"/>
    </source>
</evidence>
<feature type="compositionally biased region" description="Basic and acidic residues" evidence="10">
    <location>
        <begin position="139"/>
        <end position="149"/>
    </location>
</feature>
<accession>A0A484H4I5</accession>
<dbReference type="GO" id="GO:0009306">
    <property type="term" value="P:protein secretion"/>
    <property type="evidence" value="ECO:0007669"/>
    <property type="project" value="InterPro"/>
</dbReference>
<dbReference type="PANTHER" id="PTHR34182">
    <property type="entry name" value="PROTEIN-EXPORT MEMBRANE PROTEIN SECG"/>
    <property type="match status" value="1"/>
</dbReference>
<evidence type="ECO:0000313" key="12">
    <source>
        <dbReference type="EMBL" id="VBB68649.1"/>
    </source>
</evidence>
<dbReference type="PANTHER" id="PTHR34182:SF1">
    <property type="entry name" value="PROTEIN-EXPORT MEMBRANE PROTEIN SECG"/>
    <property type="match status" value="1"/>
</dbReference>
<dbReference type="AlphaFoldDB" id="A0A484H4I5"/>
<name>A0A484H4I5_9ZZZZ</name>
<keyword evidence="7 11" id="KW-1133">Transmembrane helix</keyword>
<keyword evidence="4" id="KW-1003">Cell membrane</keyword>
<comment type="similarity">
    <text evidence="2">Belongs to the SecG family.</text>
</comment>
<feature type="compositionally biased region" description="Polar residues" evidence="10">
    <location>
        <begin position="128"/>
        <end position="138"/>
    </location>
</feature>
<gene>
    <name evidence="12" type="ORF">RIEGSTA812A_PEG_122</name>
</gene>
<reference evidence="12" key="1">
    <citation type="submission" date="2018-10" db="EMBL/GenBank/DDBJ databases">
        <authorList>
            <person name="Gruber-Vodicka H."/>
            <person name="Jaeckle O."/>
        </authorList>
    </citation>
    <scope>NUCLEOTIDE SEQUENCE</scope>
</reference>
<dbReference type="GO" id="GO:0065002">
    <property type="term" value="P:intracellular protein transmembrane transport"/>
    <property type="evidence" value="ECO:0007669"/>
    <property type="project" value="TreeGrafter"/>
</dbReference>
<evidence type="ECO:0000256" key="6">
    <source>
        <dbReference type="ARBA" id="ARBA00022927"/>
    </source>
</evidence>
<evidence type="ECO:0000256" key="1">
    <source>
        <dbReference type="ARBA" id="ARBA00004651"/>
    </source>
</evidence>
<dbReference type="PRINTS" id="PR01651">
    <property type="entry name" value="SECGEXPORT"/>
</dbReference>
<evidence type="ECO:0000256" key="9">
    <source>
        <dbReference type="ARBA" id="ARBA00023136"/>
    </source>
</evidence>
<dbReference type="NCBIfam" id="TIGR00810">
    <property type="entry name" value="secG"/>
    <property type="match status" value="1"/>
</dbReference>
<comment type="subcellular location">
    <subcellularLocation>
        <location evidence="1">Cell membrane</location>
        <topology evidence="1">Multi-pass membrane protein</topology>
    </subcellularLocation>
</comment>